<protein>
    <recommendedName>
        <fullName evidence="6">RWP-RK domain-containing protein</fullName>
    </recommendedName>
</protein>
<reference evidence="7" key="1">
    <citation type="journal article" date="2017" name="Nature">
        <title>The genome of Chenopodium quinoa.</title>
        <authorList>
            <person name="Jarvis D.E."/>
            <person name="Ho Y.S."/>
            <person name="Lightfoot D.J."/>
            <person name="Schmoeckel S.M."/>
            <person name="Li B."/>
            <person name="Borm T.J.A."/>
            <person name="Ohyanagi H."/>
            <person name="Mineta K."/>
            <person name="Michell C.T."/>
            <person name="Saber N."/>
            <person name="Kharbatia N.M."/>
            <person name="Rupper R.R."/>
            <person name="Sharp A.R."/>
            <person name="Dally N."/>
            <person name="Boughton B.A."/>
            <person name="Woo Y.H."/>
            <person name="Gao G."/>
            <person name="Schijlen E.G.W.M."/>
            <person name="Guo X."/>
            <person name="Momin A.A."/>
            <person name="Negrao S."/>
            <person name="Al-Babili S."/>
            <person name="Gehring C."/>
            <person name="Roessner U."/>
            <person name="Jung C."/>
            <person name="Murphy K."/>
            <person name="Arold S.T."/>
            <person name="Gojobori T."/>
            <person name="van der Linden C.G."/>
            <person name="van Loo E.N."/>
            <person name="Jellen E.N."/>
            <person name="Maughan P.J."/>
            <person name="Tester M."/>
        </authorList>
    </citation>
    <scope>NUCLEOTIDE SEQUENCE [LARGE SCALE GENOMIC DNA]</scope>
    <source>
        <strain evidence="7">cv. PI 614886</strain>
    </source>
</reference>
<feature type="domain" description="RWP-RK" evidence="6">
    <location>
        <begin position="1"/>
        <end position="81"/>
    </location>
</feature>
<feature type="compositionally biased region" description="Low complexity" evidence="5">
    <location>
        <begin position="90"/>
        <end position="99"/>
    </location>
</feature>
<dbReference type="EnsemblPlants" id="AUR62000092-RA">
    <property type="protein sequence ID" value="AUR62000092-RA:cds"/>
    <property type="gene ID" value="AUR62000092"/>
</dbReference>
<evidence type="ECO:0000256" key="4">
    <source>
        <dbReference type="ARBA" id="ARBA00023242"/>
    </source>
</evidence>
<keyword evidence="1" id="KW-0805">Transcription regulation</keyword>
<feature type="region of interest" description="Disordered" evidence="5">
    <location>
        <begin position="176"/>
        <end position="228"/>
    </location>
</feature>
<keyword evidence="8" id="KW-1185">Reference proteome</keyword>
<dbReference type="Gramene" id="AUR62000092-RA">
    <property type="protein sequence ID" value="AUR62000092-RA:cds"/>
    <property type="gene ID" value="AUR62000092"/>
</dbReference>
<dbReference type="InterPro" id="IPR003035">
    <property type="entry name" value="RWP-RK_dom"/>
</dbReference>
<dbReference type="PROSITE" id="PS51519">
    <property type="entry name" value="RWP_RK"/>
    <property type="match status" value="1"/>
</dbReference>
<name>A0A803KM36_CHEQI</name>
<accession>A0A803KM36</accession>
<dbReference type="Pfam" id="PF02042">
    <property type="entry name" value="RWP-RK"/>
    <property type="match status" value="1"/>
</dbReference>
<feature type="compositionally biased region" description="Basic and acidic residues" evidence="5">
    <location>
        <begin position="210"/>
        <end position="227"/>
    </location>
</feature>
<dbReference type="GeneID" id="110736185"/>
<keyword evidence="3" id="KW-0804">Transcription</keyword>
<keyword evidence="4" id="KW-0539">Nucleus</keyword>
<evidence type="ECO:0000259" key="6">
    <source>
        <dbReference type="PROSITE" id="PS51519"/>
    </source>
</evidence>
<evidence type="ECO:0000256" key="2">
    <source>
        <dbReference type="ARBA" id="ARBA00023125"/>
    </source>
</evidence>
<sequence>MSSGQNQKSSIDHSLSFEDVFKLFSLPLSEAADILGVSTSVLKKICNENGLERWPHRKYLAGKSIEDIKKEAAKEKNKALRGVSSKSNVTTPSITTSIPGSLAKDNKNPKSTPDISKSLGNNAQQKQGSKTVATWQSQHMFASGLAIETSASLDEFKYGFPSAGLSECSNRWWGSSIDSNDGVSKDEDTKTSSEVKDASKVQVDDSASMCEERTDSMEEDSKSDKQNEILLSATRKRALEEGKKALNFSVLKKYGADKLRNEEKILLRRLYQTS</sequence>
<evidence type="ECO:0000313" key="7">
    <source>
        <dbReference type="EnsemblPlants" id="AUR62000092-RA:cds"/>
    </source>
</evidence>
<dbReference type="AlphaFoldDB" id="A0A803KM36"/>
<dbReference type="OrthoDB" id="6270329at2759"/>
<dbReference type="PANTHER" id="PTHR48460">
    <property type="entry name" value="RWP-RK DOMAIN-CONTAINING PROTEIN"/>
    <property type="match status" value="1"/>
</dbReference>
<reference evidence="7" key="2">
    <citation type="submission" date="2021-03" db="UniProtKB">
        <authorList>
            <consortium name="EnsemblPlants"/>
        </authorList>
    </citation>
    <scope>IDENTIFICATION</scope>
</reference>
<dbReference type="Proteomes" id="UP000596660">
    <property type="component" value="Unplaced"/>
</dbReference>
<dbReference type="SMR" id="A0A803KM36"/>
<feature type="region of interest" description="Disordered" evidence="5">
    <location>
        <begin position="79"/>
        <end position="132"/>
    </location>
</feature>
<keyword evidence="2" id="KW-0238">DNA-binding</keyword>
<feature type="compositionally biased region" description="Basic and acidic residues" evidence="5">
    <location>
        <begin position="183"/>
        <end position="203"/>
    </location>
</feature>
<evidence type="ECO:0000256" key="3">
    <source>
        <dbReference type="ARBA" id="ARBA00023163"/>
    </source>
</evidence>
<dbReference type="RefSeq" id="XP_021772035.1">
    <property type="nucleotide sequence ID" value="XM_021916343.1"/>
</dbReference>
<evidence type="ECO:0000313" key="8">
    <source>
        <dbReference type="Proteomes" id="UP000596660"/>
    </source>
</evidence>
<dbReference type="GO" id="GO:0003677">
    <property type="term" value="F:DNA binding"/>
    <property type="evidence" value="ECO:0007669"/>
    <property type="project" value="UniProtKB-KW"/>
</dbReference>
<evidence type="ECO:0000256" key="1">
    <source>
        <dbReference type="ARBA" id="ARBA00023015"/>
    </source>
</evidence>
<proteinExistence type="predicted"/>
<dbReference type="PANTHER" id="PTHR48460:SF1">
    <property type="entry name" value="RWP-RK DOMAIN-CONTAINING PROTEIN"/>
    <property type="match status" value="1"/>
</dbReference>
<evidence type="ECO:0000256" key="5">
    <source>
        <dbReference type="SAM" id="MobiDB-lite"/>
    </source>
</evidence>
<organism evidence="7 8">
    <name type="scientific">Chenopodium quinoa</name>
    <name type="common">Quinoa</name>
    <dbReference type="NCBI Taxonomy" id="63459"/>
    <lineage>
        <taxon>Eukaryota</taxon>
        <taxon>Viridiplantae</taxon>
        <taxon>Streptophyta</taxon>
        <taxon>Embryophyta</taxon>
        <taxon>Tracheophyta</taxon>
        <taxon>Spermatophyta</taxon>
        <taxon>Magnoliopsida</taxon>
        <taxon>eudicotyledons</taxon>
        <taxon>Gunneridae</taxon>
        <taxon>Pentapetalae</taxon>
        <taxon>Caryophyllales</taxon>
        <taxon>Chenopodiaceae</taxon>
        <taxon>Chenopodioideae</taxon>
        <taxon>Atripliceae</taxon>
        <taxon>Chenopodium</taxon>
    </lineage>
</organism>
<dbReference type="OMA" id="CETMKWW"/>
<dbReference type="KEGG" id="cqi:110736185"/>
<feature type="compositionally biased region" description="Polar residues" evidence="5">
    <location>
        <begin position="109"/>
        <end position="132"/>
    </location>
</feature>
<gene>
    <name evidence="7" type="primary">LOC110736185</name>
</gene>